<proteinExistence type="predicted"/>
<dbReference type="Proteomes" id="UP001396334">
    <property type="component" value="Unassembled WGS sequence"/>
</dbReference>
<evidence type="ECO:0000313" key="5">
    <source>
        <dbReference type="Proteomes" id="UP001396334"/>
    </source>
</evidence>
<evidence type="ECO:0000259" key="3">
    <source>
        <dbReference type="Pfam" id="PF01926"/>
    </source>
</evidence>
<evidence type="ECO:0000256" key="1">
    <source>
        <dbReference type="ARBA" id="ARBA00022741"/>
    </source>
</evidence>
<accession>A0ABR2SQI4</accession>
<protein>
    <recommendedName>
        <fullName evidence="3">G domain-containing protein</fullName>
    </recommendedName>
</protein>
<dbReference type="InterPro" id="IPR027417">
    <property type="entry name" value="P-loop_NTPase"/>
</dbReference>
<organism evidence="4 5">
    <name type="scientific">Hibiscus sabdariffa</name>
    <name type="common">roselle</name>
    <dbReference type="NCBI Taxonomy" id="183260"/>
    <lineage>
        <taxon>Eukaryota</taxon>
        <taxon>Viridiplantae</taxon>
        <taxon>Streptophyta</taxon>
        <taxon>Embryophyta</taxon>
        <taxon>Tracheophyta</taxon>
        <taxon>Spermatophyta</taxon>
        <taxon>Magnoliopsida</taxon>
        <taxon>eudicotyledons</taxon>
        <taxon>Gunneridae</taxon>
        <taxon>Pentapetalae</taxon>
        <taxon>rosids</taxon>
        <taxon>malvids</taxon>
        <taxon>Malvales</taxon>
        <taxon>Malvaceae</taxon>
        <taxon>Malvoideae</taxon>
        <taxon>Hibiscus</taxon>
    </lineage>
</organism>
<name>A0ABR2SQI4_9ROSI</name>
<dbReference type="EMBL" id="JBBPBN010000012">
    <property type="protein sequence ID" value="KAK9027261.1"/>
    <property type="molecule type" value="Genomic_DNA"/>
</dbReference>
<dbReference type="Gene3D" id="3.40.50.300">
    <property type="entry name" value="P-loop containing nucleotide triphosphate hydrolases"/>
    <property type="match status" value="1"/>
</dbReference>
<dbReference type="PANTHER" id="PTHR45782:SF1">
    <property type="entry name" value="DAR GTPASE 2, MITOCHONDRIAL"/>
    <property type="match status" value="1"/>
</dbReference>
<dbReference type="CDD" id="cd01856">
    <property type="entry name" value="YlqF"/>
    <property type="match status" value="1"/>
</dbReference>
<dbReference type="Pfam" id="PF01926">
    <property type="entry name" value="MMR_HSR1"/>
    <property type="match status" value="1"/>
</dbReference>
<dbReference type="PANTHER" id="PTHR45782">
    <property type="entry name" value="MITOCHONDRIAL RIBOSOME-ASSOCIATED GTPASE 1"/>
    <property type="match status" value="1"/>
</dbReference>
<reference evidence="4 5" key="1">
    <citation type="journal article" date="2024" name="G3 (Bethesda)">
        <title>Genome assembly of Hibiscus sabdariffa L. provides insights into metabolisms of medicinal natural products.</title>
        <authorList>
            <person name="Kim T."/>
        </authorList>
    </citation>
    <scope>NUCLEOTIDE SEQUENCE [LARGE SCALE GENOMIC DNA]</scope>
    <source>
        <strain evidence="4">TK-2024</strain>
        <tissue evidence="4">Old leaves</tissue>
    </source>
</reference>
<keyword evidence="2" id="KW-0342">GTP-binding</keyword>
<gene>
    <name evidence="4" type="ORF">V6N11_067099</name>
</gene>
<keyword evidence="5" id="KW-1185">Reference proteome</keyword>
<evidence type="ECO:0000256" key="2">
    <source>
        <dbReference type="ARBA" id="ARBA00023134"/>
    </source>
</evidence>
<comment type="caution">
    <text evidence="4">The sequence shown here is derived from an EMBL/GenBank/DDBJ whole genome shotgun (WGS) entry which is preliminary data.</text>
</comment>
<dbReference type="SUPFAM" id="SSF52540">
    <property type="entry name" value="P-loop containing nucleoside triphosphate hydrolases"/>
    <property type="match status" value="2"/>
</dbReference>
<sequence length="377" mass="42433">MATSSVASKIAMKIGVAVQKAARRNKGWWYDPHMAAATSAIAQRLPLVDLVAEIRDARVPLSSEYELLKNFPSLSRRIVVMNKMDLADQTLVKGWMRYFEQQSCIPYGVNSHNKDSVKGLLNFIQAQVRGLCKANHHSSETITVMLVGIPNVGKSALANSLHQIGRVSAAEKGKLKHATVSPQPGETKDISSLKVYMPPCSLTGAIRDGLVEQRELAQYFLTILNLSNQYKKWVKYSTSQSRLNHKEDTSVNSKLDTRQKRQYLTDHTQSWSRTETLLMYEENDMMLDLLMQDLMVHDVRGAIFDTISSFHGNLELEDDMMELIEAQMVALTAAFRVPEEGENVESKVGVKLLDLYRTGRLGHYTLDPLPVTFYDPL</sequence>
<dbReference type="InterPro" id="IPR006073">
    <property type="entry name" value="GTP-bd"/>
</dbReference>
<feature type="domain" description="G" evidence="3">
    <location>
        <begin position="143"/>
        <end position="195"/>
    </location>
</feature>
<evidence type="ECO:0000313" key="4">
    <source>
        <dbReference type="EMBL" id="KAK9027261.1"/>
    </source>
</evidence>
<keyword evidence="1" id="KW-0547">Nucleotide-binding</keyword>